<accession>W6QXG6</accession>
<dbReference type="HOGENOM" id="CLU_021293_1_1_6"/>
<reference evidence="2 3" key="1">
    <citation type="submission" date="2013-11" db="EMBL/GenBank/DDBJ databases">
        <title>Complete genome sequence of the cyanide-degrading bacterium Pseudomonas pseudoalcaligenes CECT 5344.</title>
        <authorList>
            <person name="Wibberg D."/>
            <person name="Puehler A."/>
            <person name="Schlueter A."/>
        </authorList>
    </citation>
    <scope>NUCLEOTIDE SEQUENCE [LARGE SCALE GENOMIC DNA]</scope>
    <source>
        <strain evidence="3">CECT 5344</strain>
    </source>
</reference>
<evidence type="ECO:0000259" key="1">
    <source>
        <dbReference type="Pfam" id="PF05598"/>
    </source>
</evidence>
<dbReference type="KEGG" id="ppse:BN5_0212"/>
<evidence type="ECO:0000313" key="2">
    <source>
        <dbReference type="EMBL" id="CDM38826.1"/>
    </source>
</evidence>
<gene>
    <name evidence="2" type="ORF">BN5_0212</name>
</gene>
<dbReference type="InterPro" id="IPR008490">
    <property type="entry name" value="Transposase_InsH_N"/>
</dbReference>
<feature type="domain" description="Transposase InsH N-terminal" evidence="1">
    <location>
        <begin position="19"/>
        <end position="109"/>
    </location>
</feature>
<dbReference type="AlphaFoldDB" id="W6QXG6"/>
<dbReference type="EMBL" id="HG916826">
    <property type="protein sequence ID" value="CDM38826.1"/>
    <property type="molecule type" value="Genomic_DNA"/>
</dbReference>
<sequence length="219" mass="24642">MSRFRPINREIDYLLPPSVQDWLPESHLARYVVEVVEGLDLSKLESVYAGRGSAAYHPAMLLSLLIYGYATGAYSSRKIERASYDSLAFRFIACDQHPDHDTLASFRRRHGEQFAATFVQVLQIARENQVSRFGTVSLDGTKIHAHASRHSALSYAHAQNIEAQLKAEVQEMLKLAEAADHSDLPDRISLPDEIKRREDRLAALAEGKTKIEALGKERL</sequence>
<dbReference type="Proteomes" id="UP000032841">
    <property type="component" value="Chromosome"/>
</dbReference>
<proteinExistence type="predicted"/>
<organism evidence="2 3">
    <name type="scientific">Ectopseudomonas oleovorans (strain CECT 5344)</name>
    <name type="common">Pseudomonas pseudoalcaligenes</name>
    <dbReference type="NCBI Taxonomy" id="1182590"/>
    <lineage>
        <taxon>Bacteria</taxon>
        <taxon>Pseudomonadati</taxon>
        <taxon>Pseudomonadota</taxon>
        <taxon>Gammaproteobacteria</taxon>
        <taxon>Pseudomonadales</taxon>
        <taxon>Pseudomonadaceae</taxon>
        <taxon>Ectopseudomonas</taxon>
    </lineage>
</organism>
<name>W6QXG6_ECTO5</name>
<dbReference type="Pfam" id="PF05598">
    <property type="entry name" value="DUF772"/>
    <property type="match status" value="1"/>
</dbReference>
<protein>
    <submittedName>
        <fullName evidence="2">IS4 family transposase</fullName>
    </submittedName>
</protein>
<dbReference type="PANTHER" id="PTHR33408">
    <property type="entry name" value="TRANSPOSASE"/>
    <property type="match status" value="1"/>
</dbReference>
<evidence type="ECO:0000313" key="3">
    <source>
        <dbReference type="Proteomes" id="UP000032841"/>
    </source>
</evidence>
<dbReference type="eggNOG" id="COG3666">
    <property type="taxonomic scope" value="Bacteria"/>
</dbReference>